<reference evidence="1 2" key="1">
    <citation type="submission" date="2018-05" db="EMBL/GenBank/DDBJ databases">
        <title>Nocardioides silvaticus genome.</title>
        <authorList>
            <person name="Li C."/>
            <person name="Wang G."/>
        </authorList>
    </citation>
    <scope>NUCLEOTIDE SEQUENCE [LARGE SCALE GENOMIC DNA]</scope>
    <source>
        <strain evidence="1 2">CCTCC AB 2018079</strain>
    </source>
</reference>
<dbReference type="Proteomes" id="UP000245507">
    <property type="component" value="Unassembled WGS sequence"/>
</dbReference>
<dbReference type="AlphaFoldDB" id="A0A316TJ93"/>
<keyword evidence="2" id="KW-1185">Reference proteome</keyword>
<name>A0A316TJ93_9ACTN</name>
<dbReference type="EMBL" id="QGDD01000001">
    <property type="protein sequence ID" value="PWN04637.1"/>
    <property type="molecule type" value="Genomic_DNA"/>
</dbReference>
<gene>
    <name evidence="1" type="ORF">DJ010_03170</name>
</gene>
<organism evidence="1 2">
    <name type="scientific">Nocardioides silvaticus</name>
    <dbReference type="NCBI Taxonomy" id="2201891"/>
    <lineage>
        <taxon>Bacteria</taxon>
        <taxon>Bacillati</taxon>
        <taxon>Actinomycetota</taxon>
        <taxon>Actinomycetes</taxon>
        <taxon>Propionibacteriales</taxon>
        <taxon>Nocardioidaceae</taxon>
        <taxon>Nocardioides</taxon>
    </lineage>
</organism>
<evidence type="ECO:0000313" key="2">
    <source>
        <dbReference type="Proteomes" id="UP000245507"/>
    </source>
</evidence>
<protein>
    <submittedName>
        <fullName evidence="1">Uncharacterized protein</fullName>
    </submittedName>
</protein>
<accession>A0A316TJ93</accession>
<sequence length="112" mass="12460">MLLALRAVQDRANNSPSEVEPGVGFRHDGFTIEDGWEITERDGDFAIEGLTVKNPTIRVRSIYLEFTVYSDGDVIAYISCTHALGPRESATADCFSADEHEDFDEVRVADTF</sequence>
<comment type="caution">
    <text evidence="1">The sequence shown here is derived from an EMBL/GenBank/DDBJ whole genome shotgun (WGS) entry which is preliminary data.</text>
</comment>
<evidence type="ECO:0000313" key="1">
    <source>
        <dbReference type="EMBL" id="PWN04637.1"/>
    </source>
</evidence>
<proteinExistence type="predicted"/>